<comment type="caution">
    <text evidence="1">The sequence shown here is derived from an EMBL/GenBank/DDBJ whole genome shotgun (WGS) entry which is preliminary data.</text>
</comment>
<gene>
    <name evidence="1" type="ORF">B0J12DRAFT_700581</name>
</gene>
<dbReference type="Proteomes" id="UP000774617">
    <property type="component" value="Unassembled WGS sequence"/>
</dbReference>
<name>A0ABQ8GAH7_9PEZI</name>
<proteinExistence type="predicted"/>
<keyword evidence="2" id="KW-1185">Reference proteome</keyword>
<reference evidence="1 2" key="1">
    <citation type="journal article" date="2021" name="Nat. Commun.">
        <title>Genetic determinants of endophytism in the Arabidopsis root mycobiome.</title>
        <authorList>
            <person name="Mesny F."/>
            <person name="Miyauchi S."/>
            <person name="Thiergart T."/>
            <person name="Pickel B."/>
            <person name="Atanasova L."/>
            <person name="Karlsson M."/>
            <person name="Huettel B."/>
            <person name="Barry K.W."/>
            <person name="Haridas S."/>
            <person name="Chen C."/>
            <person name="Bauer D."/>
            <person name="Andreopoulos W."/>
            <person name="Pangilinan J."/>
            <person name="LaButti K."/>
            <person name="Riley R."/>
            <person name="Lipzen A."/>
            <person name="Clum A."/>
            <person name="Drula E."/>
            <person name="Henrissat B."/>
            <person name="Kohler A."/>
            <person name="Grigoriev I.V."/>
            <person name="Martin F.M."/>
            <person name="Hacquard S."/>
        </authorList>
    </citation>
    <scope>NUCLEOTIDE SEQUENCE [LARGE SCALE GENOMIC DNA]</scope>
    <source>
        <strain evidence="1 2">MPI-SDFR-AT-0080</strain>
    </source>
</reference>
<protein>
    <submittedName>
        <fullName evidence="1">Uncharacterized protein</fullName>
    </submittedName>
</protein>
<evidence type="ECO:0000313" key="2">
    <source>
        <dbReference type="Proteomes" id="UP000774617"/>
    </source>
</evidence>
<evidence type="ECO:0000313" key="1">
    <source>
        <dbReference type="EMBL" id="KAH7047531.1"/>
    </source>
</evidence>
<dbReference type="EMBL" id="JAGTJR010000016">
    <property type="protein sequence ID" value="KAH7047531.1"/>
    <property type="molecule type" value="Genomic_DNA"/>
</dbReference>
<sequence length="149" mass="16013">MRCCNWALSPLGLFAAPQIRLPHAVQNLRDLQQAAPPAATCSARYIVSSSHLASPPADAALAPARSARLVPWELRESKLCGAWCCHHREDPLCGRNPLDPGRALASWTPHALCLRPVTPLLSLPWNGRSGNAGNCDNFLEPAPLTSPAQ</sequence>
<accession>A0ABQ8GAH7</accession>
<organism evidence="1 2">
    <name type="scientific">Macrophomina phaseolina</name>
    <dbReference type="NCBI Taxonomy" id="35725"/>
    <lineage>
        <taxon>Eukaryota</taxon>
        <taxon>Fungi</taxon>
        <taxon>Dikarya</taxon>
        <taxon>Ascomycota</taxon>
        <taxon>Pezizomycotina</taxon>
        <taxon>Dothideomycetes</taxon>
        <taxon>Dothideomycetes incertae sedis</taxon>
        <taxon>Botryosphaeriales</taxon>
        <taxon>Botryosphaeriaceae</taxon>
        <taxon>Macrophomina</taxon>
    </lineage>
</organism>